<organism evidence="2 4">
    <name type="scientific">Archangium gephyra</name>
    <dbReference type="NCBI Taxonomy" id="48"/>
    <lineage>
        <taxon>Bacteria</taxon>
        <taxon>Pseudomonadati</taxon>
        <taxon>Myxococcota</taxon>
        <taxon>Myxococcia</taxon>
        <taxon>Myxococcales</taxon>
        <taxon>Cystobacterineae</taxon>
        <taxon>Archangiaceae</taxon>
        <taxon>Archangium</taxon>
    </lineage>
</organism>
<dbReference type="RefSeq" id="WP_047856108.1">
    <property type="nucleotide sequence ID" value="NZ_CP011509.1"/>
</dbReference>
<keyword evidence="2" id="KW-0808">Transferase</keyword>
<reference evidence="3 5" key="2">
    <citation type="submission" date="2018-08" db="EMBL/GenBank/DDBJ databases">
        <title>Genomic Encyclopedia of Archaeal and Bacterial Type Strains, Phase II (KMG-II): from individual species to whole genera.</title>
        <authorList>
            <person name="Goeker M."/>
        </authorList>
    </citation>
    <scope>NUCLEOTIDE SEQUENCE [LARGE SCALE GENOMIC DNA]</scope>
    <source>
        <strain evidence="3 5">DSM 2261</strain>
    </source>
</reference>
<dbReference type="AlphaFoldDB" id="A0AAC8TEE6"/>
<evidence type="ECO:0000313" key="2">
    <source>
        <dbReference type="EMBL" id="AKJ01561.1"/>
    </source>
</evidence>
<dbReference type="EMBL" id="CP011509">
    <property type="protein sequence ID" value="AKJ01561.1"/>
    <property type="molecule type" value="Genomic_DNA"/>
</dbReference>
<dbReference type="GO" id="GO:0016301">
    <property type="term" value="F:kinase activity"/>
    <property type="evidence" value="ECO:0007669"/>
    <property type="project" value="UniProtKB-KW"/>
</dbReference>
<keyword evidence="2" id="KW-0418">Kinase</keyword>
<name>A0AAC8TEE6_9BACT</name>
<evidence type="ECO:0000313" key="5">
    <source>
        <dbReference type="Proteomes" id="UP000256345"/>
    </source>
</evidence>
<dbReference type="Proteomes" id="UP000256345">
    <property type="component" value="Unassembled WGS sequence"/>
</dbReference>
<proteinExistence type="predicted"/>
<protein>
    <submittedName>
        <fullName evidence="2">Glycerate kinase</fullName>
    </submittedName>
    <submittedName>
        <fullName evidence="3">Uncharacterized protein DUF4150</fullName>
    </submittedName>
</protein>
<gene>
    <name evidence="2" type="ORF">AA314_03187</name>
    <name evidence="3" type="ORF">ATI61_103272</name>
</gene>
<dbReference type="KEGG" id="age:AA314_03187"/>
<accession>A0AAC8TEE6</accession>
<dbReference type="Pfam" id="PF13665">
    <property type="entry name" value="Tox-PAAR-like"/>
    <property type="match status" value="1"/>
</dbReference>
<evidence type="ECO:0000313" key="4">
    <source>
        <dbReference type="Proteomes" id="UP000035579"/>
    </source>
</evidence>
<reference evidence="2 4" key="1">
    <citation type="submission" date="2015-05" db="EMBL/GenBank/DDBJ databases">
        <title>Genome assembly of Archangium gephyra DSM 2261.</title>
        <authorList>
            <person name="Sharma G."/>
            <person name="Subramanian S."/>
        </authorList>
    </citation>
    <scope>NUCLEOTIDE SEQUENCE [LARGE SCALE GENOMIC DNA]</scope>
    <source>
        <strain evidence="2 4">DSM 2261</strain>
    </source>
</reference>
<evidence type="ECO:0000313" key="3">
    <source>
        <dbReference type="EMBL" id="REG34379.1"/>
    </source>
</evidence>
<keyword evidence="5" id="KW-1185">Reference proteome</keyword>
<feature type="region of interest" description="Disordered" evidence="1">
    <location>
        <begin position="68"/>
        <end position="87"/>
    </location>
</feature>
<evidence type="ECO:0000256" key="1">
    <source>
        <dbReference type="SAM" id="MobiDB-lite"/>
    </source>
</evidence>
<dbReference type="Proteomes" id="UP000035579">
    <property type="component" value="Chromosome"/>
</dbReference>
<sequence>MGAKVNVNMRTVVHKDSGGVATAFPDVCKTPSPAGPIPIPYPNVAKSSDTAQGSSSVSMDGNPVMLKGSVFSTSTGDEAGSAGGVASGTIKGKAEFINYSFDVIVEGKNVARLGDMMLQNKGSAPNTPPFPEVQPPLVVIPPMQEQASDQEWDVTQMQIIEEEED</sequence>
<dbReference type="CDD" id="cd14740">
    <property type="entry name" value="PAAR_4"/>
    <property type="match status" value="1"/>
</dbReference>
<dbReference type="EMBL" id="QUMU01000003">
    <property type="protein sequence ID" value="REG34379.1"/>
    <property type="molecule type" value="Genomic_DNA"/>
</dbReference>